<name>A0A7K0DAV8_9NOCA</name>
<feature type="transmembrane region" description="Helical" evidence="2">
    <location>
        <begin position="98"/>
        <end position="119"/>
    </location>
</feature>
<keyword evidence="2" id="KW-0472">Membrane</keyword>
<feature type="transmembrane region" description="Helical" evidence="2">
    <location>
        <begin position="21"/>
        <end position="44"/>
    </location>
</feature>
<evidence type="ECO:0000313" key="3">
    <source>
        <dbReference type="EMBL" id="MQY22651.1"/>
    </source>
</evidence>
<feature type="compositionally biased region" description="Pro residues" evidence="1">
    <location>
        <begin position="162"/>
        <end position="200"/>
    </location>
</feature>
<feature type="transmembrane region" description="Helical" evidence="2">
    <location>
        <begin position="125"/>
        <end position="148"/>
    </location>
</feature>
<sequence length="200" mass="21767">MITAAPAPPAPRIQRPTPVTLACYLLAGVAALRVVSAIAAFYAIPEYTWIYSERYGDTDHGRIAALGIGLLGVCSALVAATYLTLALLDASGKNWARILTWITATLTIAVTALLLATTTATSLPWYHHFTTLIAYITLPLTIAALFLLTRPAADQYFRTSRRPPPPSYRYPPGYIPPYYGPQPTPRPTWIPPQPPGSHPR</sequence>
<dbReference type="RefSeq" id="WP_153414421.1">
    <property type="nucleotide sequence ID" value="NZ_WEGK01000014.1"/>
</dbReference>
<feature type="transmembrane region" description="Helical" evidence="2">
    <location>
        <begin position="64"/>
        <end position="86"/>
    </location>
</feature>
<organism evidence="3 4">
    <name type="scientific">Nocardia macrotermitis</name>
    <dbReference type="NCBI Taxonomy" id="2585198"/>
    <lineage>
        <taxon>Bacteria</taxon>
        <taxon>Bacillati</taxon>
        <taxon>Actinomycetota</taxon>
        <taxon>Actinomycetes</taxon>
        <taxon>Mycobacteriales</taxon>
        <taxon>Nocardiaceae</taxon>
        <taxon>Nocardia</taxon>
    </lineage>
</organism>
<evidence type="ECO:0000256" key="1">
    <source>
        <dbReference type="SAM" id="MobiDB-lite"/>
    </source>
</evidence>
<dbReference type="Proteomes" id="UP000438448">
    <property type="component" value="Unassembled WGS sequence"/>
</dbReference>
<keyword evidence="4" id="KW-1185">Reference proteome</keyword>
<gene>
    <name evidence="3" type="ORF">NRB20_57690</name>
</gene>
<dbReference type="AlphaFoldDB" id="A0A7K0DAV8"/>
<reference evidence="3 4" key="1">
    <citation type="submission" date="2019-10" db="EMBL/GenBank/DDBJ databases">
        <title>Nocardia macrotermitis sp. nov. and Nocardia aurantia sp. nov., isolated from the gut of fungus growing-termite Macrotermes natalensis.</title>
        <authorList>
            <person name="Benndorf R."/>
            <person name="Schwitalla J."/>
            <person name="Martin K."/>
            <person name="De Beer W."/>
            <person name="Kaster A.-K."/>
            <person name="Vollmers J."/>
            <person name="Poulsen M."/>
            <person name="Beemelmanns C."/>
        </authorList>
    </citation>
    <scope>NUCLEOTIDE SEQUENCE [LARGE SCALE GENOMIC DNA]</scope>
    <source>
        <strain evidence="3 4">RB20</strain>
    </source>
</reference>
<keyword evidence="2" id="KW-1133">Transmembrane helix</keyword>
<protein>
    <submittedName>
        <fullName evidence="3">Uncharacterized protein</fullName>
    </submittedName>
</protein>
<evidence type="ECO:0000256" key="2">
    <source>
        <dbReference type="SAM" id="Phobius"/>
    </source>
</evidence>
<proteinExistence type="predicted"/>
<dbReference type="EMBL" id="WEGK01000014">
    <property type="protein sequence ID" value="MQY22651.1"/>
    <property type="molecule type" value="Genomic_DNA"/>
</dbReference>
<comment type="caution">
    <text evidence="3">The sequence shown here is derived from an EMBL/GenBank/DDBJ whole genome shotgun (WGS) entry which is preliminary data.</text>
</comment>
<accession>A0A7K0DAV8</accession>
<evidence type="ECO:0000313" key="4">
    <source>
        <dbReference type="Proteomes" id="UP000438448"/>
    </source>
</evidence>
<keyword evidence="2" id="KW-0812">Transmembrane</keyword>
<feature type="region of interest" description="Disordered" evidence="1">
    <location>
        <begin position="158"/>
        <end position="200"/>
    </location>
</feature>